<reference evidence="1" key="1">
    <citation type="journal article" date="2022" name="Arch. Microbiol.">
        <title>Microbulbifer okhotskensis sp. nov., isolated from a deep bottom sediment of the Okhotsk Sea.</title>
        <authorList>
            <person name="Romanenko L."/>
            <person name="Kurilenko V."/>
            <person name="Otstavnykh N."/>
            <person name="Velansky P."/>
            <person name="Isaeva M."/>
            <person name="Mikhailov V."/>
        </authorList>
    </citation>
    <scope>NUCLEOTIDE SEQUENCE</scope>
    <source>
        <strain evidence="1">OS29</strain>
    </source>
</reference>
<protein>
    <submittedName>
        <fullName evidence="1">Uncharacterized protein</fullName>
    </submittedName>
</protein>
<sequence>MNTEENTLTYYAGTDGKWVTPSDINATEVTYPILDGIDAYDTYIVDSGIADWTAYFREALNIQWGTHNDFLDGRRVFHTRFDTGEHEELGNPDFD</sequence>
<dbReference type="EMBL" id="JALBWM010000037">
    <property type="protein sequence ID" value="MCO1334770.1"/>
    <property type="molecule type" value="Genomic_DNA"/>
</dbReference>
<name>A0A9X2J6M3_9GAMM</name>
<dbReference type="RefSeq" id="WP_252466399.1">
    <property type="nucleotide sequence ID" value="NZ_JALBWM010000037.1"/>
</dbReference>
<comment type="caution">
    <text evidence="1">The sequence shown here is derived from an EMBL/GenBank/DDBJ whole genome shotgun (WGS) entry which is preliminary data.</text>
</comment>
<keyword evidence="2" id="KW-1185">Reference proteome</keyword>
<evidence type="ECO:0000313" key="1">
    <source>
        <dbReference type="EMBL" id="MCO1334770.1"/>
    </source>
</evidence>
<accession>A0A9X2J6M3</accession>
<proteinExistence type="predicted"/>
<evidence type="ECO:0000313" key="2">
    <source>
        <dbReference type="Proteomes" id="UP001139028"/>
    </source>
</evidence>
<organism evidence="1 2">
    <name type="scientific">Microbulbifer okhotskensis</name>
    <dbReference type="NCBI Taxonomy" id="2926617"/>
    <lineage>
        <taxon>Bacteria</taxon>
        <taxon>Pseudomonadati</taxon>
        <taxon>Pseudomonadota</taxon>
        <taxon>Gammaproteobacteria</taxon>
        <taxon>Cellvibrionales</taxon>
        <taxon>Microbulbiferaceae</taxon>
        <taxon>Microbulbifer</taxon>
    </lineage>
</organism>
<dbReference type="AlphaFoldDB" id="A0A9X2J6M3"/>
<gene>
    <name evidence="1" type="ORF">MO867_10505</name>
</gene>
<dbReference type="Proteomes" id="UP001139028">
    <property type="component" value="Unassembled WGS sequence"/>
</dbReference>